<keyword evidence="1" id="KW-0812">Transmembrane</keyword>
<keyword evidence="1" id="KW-1133">Transmembrane helix</keyword>
<feature type="transmembrane region" description="Helical" evidence="1">
    <location>
        <begin position="165"/>
        <end position="187"/>
    </location>
</feature>
<accession>A0ABQ5MA51</accession>
<comment type="caution">
    <text evidence="2">The sequence shown here is derived from an EMBL/GenBank/DDBJ whole genome shotgun (WGS) entry which is preliminary data.</text>
</comment>
<evidence type="ECO:0008006" key="4">
    <source>
        <dbReference type="Google" id="ProtNLM"/>
    </source>
</evidence>
<organism evidence="2 3">
    <name type="scientific">Lacrimispora amygdalina</name>
    <dbReference type="NCBI Taxonomy" id="253257"/>
    <lineage>
        <taxon>Bacteria</taxon>
        <taxon>Bacillati</taxon>
        <taxon>Bacillota</taxon>
        <taxon>Clostridia</taxon>
        <taxon>Lachnospirales</taxon>
        <taxon>Lachnospiraceae</taxon>
        <taxon>Lacrimispora</taxon>
    </lineage>
</organism>
<dbReference type="EMBL" id="BRPJ01000074">
    <property type="protein sequence ID" value="GLB31636.1"/>
    <property type="molecule type" value="Genomic_DNA"/>
</dbReference>
<feature type="transmembrane region" description="Helical" evidence="1">
    <location>
        <begin position="56"/>
        <end position="74"/>
    </location>
</feature>
<keyword evidence="3" id="KW-1185">Reference proteome</keyword>
<dbReference type="InterPro" id="IPR049920">
    <property type="entry name" value="IK1_05631-like"/>
</dbReference>
<protein>
    <recommendedName>
        <fullName evidence="4">SMODS and SLOG-associating 2TM effector domain-containing protein</fullName>
    </recommendedName>
</protein>
<proteinExistence type="predicted"/>
<evidence type="ECO:0000256" key="1">
    <source>
        <dbReference type="SAM" id="Phobius"/>
    </source>
</evidence>
<feature type="transmembrane region" description="Helical" evidence="1">
    <location>
        <begin position="29"/>
        <end position="50"/>
    </location>
</feature>
<sequence>MSINEKQNSEWNLKRLAAQRQLYSEAKTLMCIQFILSGAFIVAIAIFSNIIDKKYLAYTAFAAIAIAILDELLLSKRIDNIKENAARIQEEFDCDVLEIPQNKIKIGNHSMMETIQEKSRKYSSKNNDYSTLINWYPGIDEEDNRFYRLVCQATNCWWNQSLRKWYSLILVTLLSCVFAMLMILAIIKGITVSVFLMSVLSPILPAFILVYKTKKDNSRAIENLNHMKSKLDEIISKAENSELYSDEQLINDSRCLQDMIFDNRASSPLIPDKLYFGKRNNYEEIAQGANQELIRKIKQL</sequence>
<evidence type="ECO:0000313" key="2">
    <source>
        <dbReference type="EMBL" id="GLB31636.1"/>
    </source>
</evidence>
<feature type="transmembrane region" description="Helical" evidence="1">
    <location>
        <begin position="193"/>
        <end position="211"/>
    </location>
</feature>
<dbReference type="Proteomes" id="UP001419084">
    <property type="component" value="Unassembled WGS sequence"/>
</dbReference>
<keyword evidence="1" id="KW-0472">Membrane</keyword>
<evidence type="ECO:0000313" key="3">
    <source>
        <dbReference type="Proteomes" id="UP001419084"/>
    </source>
</evidence>
<reference evidence="2 3" key="1">
    <citation type="journal article" date="2024" name="Int. J. Syst. Evol. Microbiol.">
        <title>Lacrimispora brassicae sp. nov. isolated from fermented cabbage, and proposal of Clostridium indicum Gundawar et al. 2019 and Clostridium methoxybenzovorans Mechichi et al. 1999 as heterotypic synonyms of Lacrimispora amygdalina (Parshina et al. 2003) Haas and Blanchard 2020 and Lacrimispora indolis (McClung and McCoy 1957) Haas and Blanchard 2020, respectively.</title>
        <authorList>
            <person name="Kobayashi H."/>
            <person name="Tanizawa Y."/>
            <person name="Sakamoto M."/>
            <person name="Ohkuma M."/>
            <person name="Tohno M."/>
        </authorList>
    </citation>
    <scope>NUCLEOTIDE SEQUENCE [LARGE SCALE GENOMIC DNA]</scope>
    <source>
        <strain evidence="2 3">DSM 12857</strain>
    </source>
</reference>
<name>A0ABQ5MA51_9FIRM</name>
<dbReference type="RefSeq" id="WP_346065865.1">
    <property type="nucleotide sequence ID" value="NZ_BRPJ01000074.1"/>
</dbReference>
<gene>
    <name evidence="2" type="ORF">LAD12857_35590</name>
</gene>
<dbReference type="Pfam" id="PF18159">
    <property type="entry name" value="S_4TM"/>
    <property type="match status" value="1"/>
</dbReference>